<dbReference type="AlphaFoldDB" id="A0A9J5WM41"/>
<dbReference type="EMBL" id="JACXVP010000011">
    <property type="protein sequence ID" value="KAG5575958.1"/>
    <property type="molecule type" value="Genomic_DNA"/>
</dbReference>
<proteinExistence type="predicted"/>
<protein>
    <submittedName>
        <fullName evidence="1">Uncharacterized protein</fullName>
    </submittedName>
</protein>
<keyword evidence="2" id="KW-1185">Reference proteome</keyword>
<comment type="caution">
    <text evidence="1">The sequence shown here is derived from an EMBL/GenBank/DDBJ whole genome shotgun (WGS) entry which is preliminary data.</text>
</comment>
<reference evidence="1 2" key="1">
    <citation type="submission" date="2020-09" db="EMBL/GenBank/DDBJ databases">
        <title>De no assembly of potato wild relative species, Solanum commersonii.</title>
        <authorList>
            <person name="Cho K."/>
        </authorList>
    </citation>
    <scope>NUCLEOTIDE SEQUENCE [LARGE SCALE GENOMIC DNA]</scope>
    <source>
        <strain evidence="1">LZ3.2</strain>
        <tissue evidence="1">Leaf</tissue>
    </source>
</reference>
<evidence type="ECO:0000313" key="2">
    <source>
        <dbReference type="Proteomes" id="UP000824120"/>
    </source>
</evidence>
<name>A0A9J5WM41_SOLCO</name>
<evidence type="ECO:0000313" key="1">
    <source>
        <dbReference type="EMBL" id="KAG5575958.1"/>
    </source>
</evidence>
<sequence>MASVGPVGKHVHFQVKTNLKVGKTRFYLILCAIPKEFMDDCYNLINSVSWSRGANRHVFKFKRAPKKDKSDFIDFCVIQDFKIYFTKNFHGRLLRPY</sequence>
<gene>
    <name evidence="1" type="ORF">H5410_056092</name>
</gene>
<accession>A0A9J5WM41</accession>
<dbReference type="Proteomes" id="UP000824120">
    <property type="component" value="Chromosome 11"/>
</dbReference>
<organism evidence="1 2">
    <name type="scientific">Solanum commersonii</name>
    <name type="common">Commerson's wild potato</name>
    <name type="synonym">Commerson's nightshade</name>
    <dbReference type="NCBI Taxonomy" id="4109"/>
    <lineage>
        <taxon>Eukaryota</taxon>
        <taxon>Viridiplantae</taxon>
        <taxon>Streptophyta</taxon>
        <taxon>Embryophyta</taxon>
        <taxon>Tracheophyta</taxon>
        <taxon>Spermatophyta</taxon>
        <taxon>Magnoliopsida</taxon>
        <taxon>eudicotyledons</taxon>
        <taxon>Gunneridae</taxon>
        <taxon>Pentapetalae</taxon>
        <taxon>asterids</taxon>
        <taxon>lamiids</taxon>
        <taxon>Solanales</taxon>
        <taxon>Solanaceae</taxon>
        <taxon>Solanoideae</taxon>
        <taxon>Solaneae</taxon>
        <taxon>Solanum</taxon>
    </lineage>
</organism>